<feature type="transmembrane region" description="Helical" evidence="1">
    <location>
        <begin position="191"/>
        <end position="214"/>
    </location>
</feature>
<accession>A0A8C4Q0V0</accession>
<dbReference type="PANTHER" id="PTHR16214">
    <property type="entry name" value="TRANSMEMBRANE PROTEIN 260"/>
    <property type="match status" value="1"/>
</dbReference>
<feature type="chain" id="PRO_5034579154" evidence="2">
    <location>
        <begin position="21"/>
        <end position="624"/>
    </location>
</feature>
<dbReference type="InterPro" id="IPR052724">
    <property type="entry name" value="GT117_domain-containing"/>
</dbReference>
<dbReference type="GeneTree" id="ENSGT00390000013544"/>
<sequence length="624" mass="71143">MLFFLIIILFWCAWVNRATGSPTAAIYGAGVFAFSRLTWQWAVSTDVFSLNNLFGSLLLLLSVCFEQAAEIQIRVKLAWLVAFCSGLSLCNQHTMVLGLACQAPWLLYQLYRRKELSWRIMVQLSAFLAFGLLPYMYLPLSSWSGQARWSWGDASSVRGLLMHVLRQEYGTFSLAKAGSGSGMLTLLRAQLYHACGELQGIGLILALIVGLSLLPQRRSGQRASELPLLLLLMILLYSLFFAWRANLDISNPLFLGVVERFWLQPLLLLSAMAGIGLSALHIQLSSWLGRPGLLKTVKWLLVATCILWQLKDNYKSCNKSQDTVVEEFGTNVLLSLPKAALVLTRGDLPGNALRYLHYCRGLRPDVTLVDQEMMTYTWYLPSLQHHLHGVHFPGSRWHPAEGRLLDGSVTFSLRTFLDQNVGHRPILACIGLNEGDMSWRGVYERRPWGVCERLLPAGTPFHPESWIEVSQELYNWSYPHQGFEQTSWEAVANEEMWQARMKNAFFLYELAEDQRQPLVTRRHLYKLSYQLYWRIISTGEVHPPNWHKNYALVCQKRLHEPGLSLTESALLLTDAIAHFTHYAEKEPMDHDMPMIRLTIQHLRQELHKLHSVQAQNAELLGPSV</sequence>
<dbReference type="PANTHER" id="PTHR16214:SF3">
    <property type="entry name" value="TRANSMEMBRANE PROTEIN 260"/>
    <property type="match status" value="1"/>
</dbReference>
<evidence type="ECO:0000313" key="4">
    <source>
        <dbReference type="Proteomes" id="UP000694388"/>
    </source>
</evidence>
<keyword evidence="1" id="KW-1133">Transmembrane helix</keyword>
<reference evidence="3" key="1">
    <citation type="submission" date="2025-08" db="UniProtKB">
        <authorList>
            <consortium name="Ensembl"/>
        </authorList>
    </citation>
    <scope>IDENTIFICATION</scope>
</reference>
<protein>
    <submittedName>
        <fullName evidence="3">Transmembrane protein 260</fullName>
    </submittedName>
</protein>
<dbReference type="AlphaFoldDB" id="A0A8C4Q0V0"/>
<keyword evidence="1" id="KW-0472">Membrane</keyword>
<dbReference type="Ensembl" id="ENSEBUT00000008818.1">
    <property type="protein sequence ID" value="ENSEBUP00000008320.1"/>
    <property type="gene ID" value="ENSEBUG00000005359.1"/>
</dbReference>
<keyword evidence="1" id="KW-0812">Transmembrane</keyword>
<reference evidence="3" key="2">
    <citation type="submission" date="2025-09" db="UniProtKB">
        <authorList>
            <consortium name="Ensembl"/>
        </authorList>
    </citation>
    <scope>IDENTIFICATION</scope>
</reference>
<proteinExistence type="predicted"/>
<feature type="transmembrane region" description="Helical" evidence="1">
    <location>
        <begin position="41"/>
        <end position="61"/>
    </location>
</feature>
<organism evidence="3 4">
    <name type="scientific">Eptatretus burgeri</name>
    <name type="common">Inshore hagfish</name>
    <dbReference type="NCBI Taxonomy" id="7764"/>
    <lineage>
        <taxon>Eukaryota</taxon>
        <taxon>Metazoa</taxon>
        <taxon>Chordata</taxon>
        <taxon>Craniata</taxon>
        <taxon>Vertebrata</taxon>
        <taxon>Cyclostomata</taxon>
        <taxon>Myxini</taxon>
        <taxon>Myxiniformes</taxon>
        <taxon>Myxinidae</taxon>
        <taxon>Eptatretinae</taxon>
        <taxon>Eptatretus</taxon>
    </lineage>
</organism>
<dbReference type="Proteomes" id="UP000694388">
    <property type="component" value="Unplaced"/>
</dbReference>
<feature type="transmembrane region" description="Helical" evidence="1">
    <location>
        <begin position="118"/>
        <end position="138"/>
    </location>
</feature>
<evidence type="ECO:0000313" key="3">
    <source>
        <dbReference type="Ensembl" id="ENSEBUP00000008320.1"/>
    </source>
</evidence>
<dbReference type="Pfam" id="PF11028">
    <property type="entry name" value="TMEM260-like"/>
    <property type="match status" value="1"/>
</dbReference>
<feature type="transmembrane region" description="Helical" evidence="1">
    <location>
        <begin position="226"/>
        <end position="243"/>
    </location>
</feature>
<evidence type="ECO:0000256" key="1">
    <source>
        <dbReference type="SAM" id="Phobius"/>
    </source>
</evidence>
<evidence type="ECO:0000256" key="2">
    <source>
        <dbReference type="SAM" id="SignalP"/>
    </source>
</evidence>
<keyword evidence="2" id="KW-0732">Signal</keyword>
<keyword evidence="4" id="KW-1185">Reference proteome</keyword>
<feature type="signal peptide" evidence="2">
    <location>
        <begin position="1"/>
        <end position="20"/>
    </location>
</feature>
<dbReference type="InterPro" id="IPR021280">
    <property type="entry name" value="TMEM260-like"/>
</dbReference>
<name>A0A8C4Q0V0_EPTBU</name>